<proteinExistence type="predicted"/>
<feature type="transmembrane region" description="Helical" evidence="1">
    <location>
        <begin position="157"/>
        <end position="179"/>
    </location>
</feature>
<keyword evidence="1" id="KW-0812">Transmembrane</keyword>
<sequence>MFEHIKQAQEREISKDSEKIILSMKNDDYLSAAHHISSLLIAALAFILIIIGMSFLEGSRPNNFLGYGLLLTAGMIIIFHESKKRKRSYIKKYAHVIVKTRLLAMKYWFADYLAKYFWLSLAVLLATSVLILEASLTGVDGWASAELYQGRKYSSSITMAITTASGLLASQVALFSFMMQQVHSKYSGVVAQTVASHRSFKLLALYPVIGLSTPFLLHNFGAPKSIESLILPAIGFMMLVGLLLTVMVAKAGLSESRAVRYFGVASAKRINTVMLPPIKVNSQVYQYFWRSLNFLGLDFRNKDRFQLITPPSKGYDVAMESIGALLGIANKAALEGQHDVFISSLISIEATMEAYAAKRKYYVSSEDEVFTYLNYQFCALVESTSKIPNQYLISNLTSSVGNIAKLTYSIGNIPRELVEDGHPGNSNNFTTALWMGLLVQCFEHTHTLTRSTAAHASIGKMSDLAKTSIMFNDSDAITLTYLPSIKKVYALCITQLNDAYHKELAGACLSKLMENLMTLSVFRDTLRGTHQDAFEETLNLICDLSKLYLAVDSSGSLTLNDPLNIALTKTSADKNCMQEIFFVVANKDISGNYSYRVAISDLRKIIEKIHEMATFSLRQNIYTSYYYLHALFEVLYLVVRGLPTKFNEYDEMDHQEQANFGFDVELVSTEQMLIELITDKLQDLTSQFYKSERVPSEWQHSVFSSLGILIIRFTDREEEFIKDKVTDLVNSYYLLVKNDIDAGKRAHYDSEKYLQLVGAWIRHFDLGEGVAQNIEYLLTSITISRNHRGGREKYGQYGYPVIHHNDFFLYPLRNIRHPKILTEDDVRIFSTFGDRLINDEILIPFARNLIEKRMR</sequence>
<keyword evidence="3" id="KW-1185">Reference proteome</keyword>
<dbReference type="KEGG" id="salk:FBQ74_13445"/>
<feature type="transmembrane region" description="Helical" evidence="1">
    <location>
        <begin position="29"/>
        <end position="52"/>
    </location>
</feature>
<accession>A0A5B7YFW1</accession>
<dbReference type="RefSeq" id="WP_139757147.1">
    <property type="nucleotide sequence ID" value="NZ_CP039852.1"/>
</dbReference>
<dbReference type="EMBL" id="CP039852">
    <property type="protein sequence ID" value="QCZ94408.1"/>
    <property type="molecule type" value="Genomic_DNA"/>
</dbReference>
<feature type="transmembrane region" description="Helical" evidence="1">
    <location>
        <begin position="64"/>
        <end position="81"/>
    </location>
</feature>
<reference evidence="2 3" key="1">
    <citation type="submission" date="2019-04" db="EMBL/GenBank/DDBJ databases">
        <title>Salinimonas iocasae sp. nov., a halophilic bacterium isolated from the outer tube casing of tubeworms in Okinawa Trough.</title>
        <authorList>
            <person name="Zhang H."/>
            <person name="Wang H."/>
            <person name="Li C."/>
        </authorList>
    </citation>
    <scope>NUCLEOTIDE SEQUENCE [LARGE SCALE GENOMIC DNA]</scope>
    <source>
        <strain evidence="2 3">KX18D6</strain>
    </source>
</reference>
<feature type="transmembrane region" description="Helical" evidence="1">
    <location>
        <begin position="229"/>
        <end position="249"/>
    </location>
</feature>
<dbReference type="AlphaFoldDB" id="A0A5B7YFW1"/>
<name>A0A5B7YFW1_9ALTE</name>
<dbReference type="Proteomes" id="UP000304912">
    <property type="component" value="Chromosome"/>
</dbReference>
<evidence type="ECO:0000313" key="3">
    <source>
        <dbReference type="Proteomes" id="UP000304912"/>
    </source>
</evidence>
<evidence type="ECO:0000313" key="2">
    <source>
        <dbReference type="EMBL" id="QCZ94408.1"/>
    </source>
</evidence>
<gene>
    <name evidence="2" type="ORF">FBQ74_13445</name>
</gene>
<keyword evidence="1" id="KW-0472">Membrane</keyword>
<keyword evidence="1" id="KW-1133">Transmembrane helix</keyword>
<evidence type="ECO:0000256" key="1">
    <source>
        <dbReference type="SAM" id="Phobius"/>
    </source>
</evidence>
<feature type="transmembrane region" description="Helical" evidence="1">
    <location>
        <begin position="116"/>
        <end position="136"/>
    </location>
</feature>
<organism evidence="2 3">
    <name type="scientific">Salinimonas iocasae</name>
    <dbReference type="NCBI Taxonomy" id="2572577"/>
    <lineage>
        <taxon>Bacteria</taxon>
        <taxon>Pseudomonadati</taxon>
        <taxon>Pseudomonadota</taxon>
        <taxon>Gammaproteobacteria</taxon>
        <taxon>Alteromonadales</taxon>
        <taxon>Alteromonadaceae</taxon>
        <taxon>Alteromonas/Salinimonas group</taxon>
        <taxon>Salinimonas</taxon>
    </lineage>
</organism>
<protein>
    <submittedName>
        <fullName evidence="2">Uncharacterized protein</fullName>
    </submittedName>
</protein>